<gene>
    <name evidence="4" type="ORF">GTW20_00650</name>
</gene>
<evidence type="ECO:0000259" key="3">
    <source>
        <dbReference type="PROSITE" id="PS51186"/>
    </source>
</evidence>
<dbReference type="InterPro" id="IPR050832">
    <property type="entry name" value="Bact_Acetyltransf"/>
</dbReference>
<dbReference type="PROSITE" id="PS51186">
    <property type="entry name" value="GNAT"/>
    <property type="match status" value="1"/>
</dbReference>
<evidence type="ECO:0000313" key="4">
    <source>
        <dbReference type="EMBL" id="MYR30809.1"/>
    </source>
</evidence>
<dbReference type="Proteomes" id="UP000467124">
    <property type="component" value="Unassembled WGS sequence"/>
</dbReference>
<dbReference type="InterPro" id="IPR000182">
    <property type="entry name" value="GNAT_dom"/>
</dbReference>
<name>A0A7K2ILG2_9ACTN</name>
<feature type="domain" description="N-acetyltransferase" evidence="3">
    <location>
        <begin position="1"/>
        <end position="149"/>
    </location>
</feature>
<evidence type="ECO:0000313" key="5">
    <source>
        <dbReference type="Proteomes" id="UP000467124"/>
    </source>
</evidence>
<dbReference type="Pfam" id="PF00583">
    <property type="entry name" value="Acetyltransf_1"/>
    <property type="match status" value="1"/>
</dbReference>
<dbReference type="GO" id="GO:0016747">
    <property type="term" value="F:acyltransferase activity, transferring groups other than amino-acyl groups"/>
    <property type="evidence" value="ECO:0007669"/>
    <property type="project" value="InterPro"/>
</dbReference>
<organism evidence="4 5">
    <name type="scientific">Nocardiopsis alba</name>
    <dbReference type="NCBI Taxonomy" id="53437"/>
    <lineage>
        <taxon>Bacteria</taxon>
        <taxon>Bacillati</taxon>
        <taxon>Actinomycetota</taxon>
        <taxon>Actinomycetes</taxon>
        <taxon>Streptosporangiales</taxon>
        <taxon>Nocardiopsidaceae</taxon>
        <taxon>Nocardiopsis</taxon>
    </lineage>
</organism>
<sequence length="149" mass="16169">MNVESIPWDHPEASALREGQRREIAVRYGTPDSEAGTPPSAADIAVFVVVRDEDGTAVGCGGLRDLGDGSGELKRMFVLPERRGSGAAPALLRDLEGRAREFGWRRLLLETGDRQPDAVRFYTREGYSPVPAFGSYADAPGCLCFGRDL</sequence>
<dbReference type="AlphaFoldDB" id="A0A7K2ILG2"/>
<dbReference type="PANTHER" id="PTHR43877:SF2">
    <property type="entry name" value="AMINOALKYLPHOSPHONATE N-ACETYLTRANSFERASE-RELATED"/>
    <property type="match status" value="1"/>
</dbReference>
<keyword evidence="2" id="KW-0012">Acyltransferase</keyword>
<dbReference type="Gene3D" id="3.40.630.30">
    <property type="match status" value="1"/>
</dbReference>
<evidence type="ECO:0000256" key="2">
    <source>
        <dbReference type="ARBA" id="ARBA00023315"/>
    </source>
</evidence>
<accession>A0A7K2ILG2</accession>
<dbReference type="RefSeq" id="WP_161109998.1">
    <property type="nucleotide sequence ID" value="NZ_JBEXQO010000006.1"/>
</dbReference>
<keyword evidence="1 4" id="KW-0808">Transferase</keyword>
<dbReference type="EMBL" id="WWHY01000001">
    <property type="protein sequence ID" value="MYR30809.1"/>
    <property type="molecule type" value="Genomic_DNA"/>
</dbReference>
<evidence type="ECO:0000256" key="1">
    <source>
        <dbReference type="ARBA" id="ARBA00022679"/>
    </source>
</evidence>
<comment type="caution">
    <text evidence="4">The sequence shown here is derived from an EMBL/GenBank/DDBJ whole genome shotgun (WGS) entry which is preliminary data.</text>
</comment>
<dbReference type="SUPFAM" id="SSF55729">
    <property type="entry name" value="Acyl-CoA N-acyltransferases (Nat)"/>
    <property type="match status" value="1"/>
</dbReference>
<dbReference type="InterPro" id="IPR016181">
    <property type="entry name" value="Acyl_CoA_acyltransferase"/>
</dbReference>
<dbReference type="PANTHER" id="PTHR43877">
    <property type="entry name" value="AMINOALKYLPHOSPHONATE N-ACETYLTRANSFERASE-RELATED-RELATED"/>
    <property type="match status" value="1"/>
</dbReference>
<reference evidence="4 5" key="1">
    <citation type="journal article" date="2019" name="Nat. Commun.">
        <title>The antimicrobial potential of Streptomyces from insect microbiomes.</title>
        <authorList>
            <person name="Chevrette M.G."/>
            <person name="Carlson C.M."/>
            <person name="Ortega H.E."/>
            <person name="Thomas C."/>
            <person name="Ananiev G.E."/>
            <person name="Barns K.J."/>
            <person name="Book A.J."/>
            <person name="Cagnazzo J."/>
            <person name="Carlos C."/>
            <person name="Flanigan W."/>
            <person name="Grubbs K.J."/>
            <person name="Horn H.A."/>
            <person name="Hoffmann F.M."/>
            <person name="Klassen J.L."/>
            <person name="Knack J.J."/>
            <person name="Lewin G.R."/>
            <person name="McDonald B.R."/>
            <person name="Muller L."/>
            <person name="Melo W.G.P."/>
            <person name="Pinto-Tomas A.A."/>
            <person name="Schmitz A."/>
            <person name="Wendt-Pienkowski E."/>
            <person name="Wildman S."/>
            <person name="Zhao M."/>
            <person name="Zhang F."/>
            <person name="Bugni T.S."/>
            <person name="Andes D.R."/>
            <person name="Pupo M.T."/>
            <person name="Currie C.R."/>
        </authorList>
    </citation>
    <scope>NUCLEOTIDE SEQUENCE [LARGE SCALE GENOMIC DNA]</scope>
    <source>
        <strain evidence="4 5">SID5840</strain>
    </source>
</reference>
<proteinExistence type="predicted"/>
<dbReference type="CDD" id="cd04301">
    <property type="entry name" value="NAT_SF"/>
    <property type="match status" value="1"/>
</dbReference>
<protein>
    <submittedName>
        <fullName evidence="4">GNAT family N-acetyltransferase</fullName>
    </submittedName>
</protein>